<comment type="caution">
    <text evidence="2">The sequence shown here is derived from an EMBL/GenBank/DDBJ whole genome shotgun (WGS) entry which is preliminary data.</text>
</comment>
<keyword evidence="1" id="KW-0812">Transmembrane</keyword>
<evidence type="ECO:0000256" key="1">
    <source>
        <dbReference type="SAM" id="Phobius"/>
    </source>
</evidence>
<evidence type="ECO:0000313" key="2">
    <source>
        <dbReference type="EMBL" id="NMP24848.1"/>
    </source>
</evidence>
<protein>
    <submittedName>
        <fullName evidence="2">Spore gernimation protein</fullName>
    </submittedName>
</protein>
<accession>A0A7Y0L7P8</accession>
<sequence length="88" mass="9560">YLTLHVFVLTINLQDGLSLSPRGRVVLVWSLMGLLGAIAWRLPSPVAATDLVVHWIDPAALGVTMLTSLGATWLVRRRSTRESAPVEG</sequence>
<organism evidence="2 3">
    <name type="scientific">Sulfobacillus harzensis</name>
    <dbReference type="NCBI Taxonomy" id="2729629"/>
    <lineage>
        <taxon>Bacteria</taxon>
        <taxon>Bacillati</taxon>
        <taxon>Bacillota</taxon>
        <taxon>Clostridia</taxon>
        <taxon>Eubacteriales</taxon>
        <taxon>Clostridiales Family XVII. Incertae Sedis</taxon>
        <taxon>Sulfobacillus</taxon>
    </lineage>
</organism>
<gene>
    <name evidence="2" type="ORF">HIJ39_21295</name>
</gene>
<feature type="transmembrane region" description="Helical" evidence="1">
    <location>
        <begin position="55"/>
        <end position="75"/>
    </location>
</feature>
<keyword evidence="3" id="KW-1185">Reference proteome</keyword>
<proteinExistence type="predicted"/>
<keyword evidence="1" id="KW-1133">Transmembrane helix</keyword>
<feature type="non-terminal residue" evidence="2">
    <location>
        <position position="1"/>
    </location>
</feature>
<reference evidence="2 3" key="1">
    <citation type="submission" date="2020-04" db="EMBL/GenBank/DDBJ databases">
        <authorList>
            <person name="Zhang R."/>
            <person name="Schippers A."/>
        </authorList>
    </citation>
    <scope>NUCLEOTIDE SEQUENCE [LARGE SCALE GENOMIC DNA]</scope>
    <source>
        <strain evidence="2 3">DSM 109850</strain>
    </source>
</reference>
<keyword evidence="1" id="KW-0472">Membrane</keyword>
<evidence type="ECO:0000313" key="3">
    <source>
        <dbReference type="Proteomes" id="UP000533476"/>
    </source>
</evidence>
<dbReference type="AlphaFoldDB" id="A0A7Y0L7P8"/>
<dbReference type="Proteomes" id="UP000533476">
    <property type="component" value="Unassembled WGS sequence"/>
</dbReference>
<feature type="transmembrane region" description="Helical" evidence="1">
    <location>
        <begin position="25"/>
        <end position="43"/>
    </location>
</feature>
<name>A0A7Y0L7P8_9FIRM</name>
<dbReference type="EMBL" id="JABBVZ010000160">
    <property type="protein sequence ID" value="NMP24848.1"/>
    <property type="molecule type" value="Genomic_DNA"/>
</dbReference>